<organism evidence="5 6">
    <name type="scientific">Nonomuraea endophytica</name>
    <dbReference type="NCBI Taxonomy" id="714136"/>
    <lineage>
        <taxon>Bacteria</taxon>
        <taxon>Bacillati</taxon>
        <taxon>Actinomycetota</taxon>
        <taxon>Actinomycetes</taxon>
        <taxon>Streptosporangiales</taxon>
        <taxon>Streptosporangiaceae</taxon>
        <taxon>Nonomuraea</taxon>
    </lineage>
</organism>
<gene>
    <name evidence="5" type="ORF">HNR40_010074</name>
</gene>
<dbReference type="PANTHER" id="PTHR43004">
    <property type="entry name" value="TRK SYSTEM POTASSIUM UPTAKE PROTEIN"/>
    <property type="match status" value="1"/>
</dbReference>
<accession>A0A7W8EKS0</accession>
<dbReference type="InterPro" id="IPR050641">
    <property type="entry name" value="RIFMO-like"/>
</dbReference>
<evidence type="ECO:0000256" key="2">
    <source>
        <dbReference type="ARBA" id="ARBA00022630"/>
    </source>
</evidence>
<dbReference type="PANTHER" id="PTHR43004:SF19">
    <property type="entry name" value="BINDING MONOOXYGENASE, PUTATIVE (JCVI)-RELATED"/>
    <property type="match status" value="1"/>
</dbReference>
<dbReference type="EC" id="1.14.13.127" evidence="5"/>
<dbReference type="GO" id="GO:0071949">
    <property type="term" value="F:FAD binding"/>
    <property type="evidence" value="ECO:0007669"/>
    <property type="project" value="InterPro"/>
</dbReference>
<comment type="cofactor">
    <cofactor evidence="1">
        <name>FAD</name>
        <dbReference type="ChEBI" id="CHEBI:57692"/>
    </cofactor>
</comment>
<evidence type="ECO:0000313" key="5">
    <source>
        <dbReference type="EMBL" id="MBB5084565.1"/>
    </source>
</evidence>
<proteinExistence type="predicted"/>
<evidence type="ECO:0000256" key="3">
    <source>
        <dbReference type="ARBA" id="ARBA00022827"/>
    </source>
</evidence>
<dbReference type="RefSeq" id="WP_184974736.1">
    <property type="nucleotide sequence ID" value="NZ_JACHIN010000024.1"/>
</dbReference>
<evidence type="ECO:0000256" key="1">
    <source>
        <dbReference type="ARBA" id="ARBA00001974"/>
    </source>
</evidence>
<keyword evidence="6" id="KW-1185">Reference proteome</keyword>
<keyword evidence="3" id="KW-0274">FAD</keyword>
<dbReference type="AlphaFoldDB" id="A0A7W8EKS0"/>
<feature type="domain" description="FAD-binding" evidence="4">
    <location>
        <begin position="236"/>
        <end position="320"/>
    </location>
</feature>
<dbReference type="InterPro" id="IPR036188">
    <property type="entry name" value="FAD/NAD-bd_sf"/>
</dbReference>
<dbReference type="PRINTS" id="PR00420">
    <property type="entry name" value="RNGMNOXGNASE"/>
</dbReference>
<dbReference type="EMBL" id="JACHIN010000024">
    <property type="protein sequence ID" value="MBB5084565.1"/>
    <property type="molecule type" value="Genomic_DNA"/>
</dbReference>
<dbReference type="SUPFAM" id="SSF51905">
    <property type="entry name" value="FAD/NAD(P)-binding domain"/>
    <property type="match status" value="1"/>
</dbReference>
<dbReference type="Pfam" id="PF01494">
    <property type="entry name" value="FAD_binding_3"/>
    <property type="match status" value="2"/>
</dbReference>
<evidence type="ECO:0000313" key="6">
    <source>
        <dbReference type="Proteomes" id="UP000568380"/>
    </source>
</evidence>
<feature type="domain" description="FAD-binding" evidence="4">
    <location>
        <begin position="3"/>
        <end position="193"/>
    </location>
</feature>
<name>A0A7W8EKS0_9ACTN</name>
<dbReference type="Proteomes" id="UP000568380">
    <property type="component" value="Unassembled WGS sequence"/>
</dbReference>
<dbReference type="Gene3D" id="3.30.70.2450">
    <property type="match status" value="1"/>
</dbReference>
<comment type="caution">
    <text evidence="5">The sequence shown here is derived from an EMBL/GenBank/DDBJ whole genome shotgun (WGS) entry which is preliminary data.</text>
</comment>
<evidence type="ECO:0000259" key="4">
    <source>
        <dbReference type="Pfam" id="PF01494"/>
    </source>
</evidence>
<protein>
    <submittedName>
        <fullName evidence="5">3-(3-hydroxy-phenyl)propionate hydroxylase</fullName>
        <ecNumber evidence="5">1.14.13.127</ecNumber>
    </submittedName>
</protein>
<keyword evidence="2" id="KW-0285">Flavoprotein</keyword>
<dbReference type="InterPro" id="IPR002938">
    <property type="entry name" value="FAD-bd"/>
</dbReference>
<dbReference type="GO" id="GO:0008688">
    <property type="term" value="F:3-(3-hydroxyphenyl)propionate hydroxylase activity"/>
    <property type="evidence" value="ECO:0007669"/>
    <property type="project" value="UniProtKB-EC"/>
</dbReference>
<reference evidence="5 6" key="1">
    <citation type="submission" date="2020-08" db="EMBL/GenBank/DDBJ databases">
        <title>Genomic Encyclopedia of Type Strains, Phase IV (KMG-IV): sequencing the most valuable type-strain genomes for metagenomic binning, comparative biology and taxonomic classification.</title>
        <authorList>
            <person name="Goeker M."/>
        </authorList>
    </citation>
    <scope>NUCLEOTIDE SEQUENCE [LARGE SCALE GENOMIC DNA]</scope>
    <source>
        <strain evidence="5 6">DSM 45385</strain>
    </source>
</reference>
<dbReference type="Gene3D" id="3.50.50.60">
    <property type="entry name" value="FAD/NAD(P)-binding domain"/>
    <property type="match status" value="1"/>
</dbReference>
<keyword evidence="5" id="KW-0560">Oxidoreductase</keyword>
<sequence length="381" mass="39796">MSAVIVAGAGPVGLAAALTLARADVPVLVLEREPALGTRSRASTIHPATLDLLDELGVAAGLVARGVVVDRVQWRDLAGSVLAEMRMAGLAGLTAHPFRLHAEQAALTPLLLGELVAHPHAEVRFGAPVEAVALTGTAVRVRTGGGWERARYLIGADGAHSSVRTALGLPFPQSGYPTQALRIFTGSRLEEMLPGLAPLTYVRDPAQSCSLLRLPDHWRIILRLAPREAIPSRVAGLALTDLNILGTHRYDLASGVLASFRHGRVLFAGDAAHVTSTAGGLNMNAGIHDAVDLGRTLAGVLGGHQPPAALESWARRRRAVLVDHVIPASEARVAGVQDGDAARLPAAMAALRAIAADGEATRAYLAKASMLDTVPLPVRHT</sequence>